<gene>
    <name evidence="1" type="ORF">A2519_18515</name>
</gene>
<evidence type="ECO:0000313" key="1">
    <source>
        <dbReference type="EMBL" id="OGK04401.1"/>
    </source>
</evidence>
<dbReference type="EMBL" id="MFYX01000073">
    <property type="protein sequence ID" value="OGK04401.1"/>
    <property type="molecule type" value="Genomic_DNA"/>
</dbReference>
<protein>
    <submittedName>
        <fullName evidence="1">Uncharacterized protein</fullName>
    </submittedName>
</protein>
<organism evidence="1 2">
    <name type="scientific">Candidatus Raymondbacteria bacterium RIFOXYD12_FULL_49_13</name>
    <dbReference type="NCBI Taxonomy" id="1817890"/>
    <lineage>
        <taxon>Bacteria</taxon>
        <taxon>Raymondiibacteriota</taxon>
    </lineage>
</organism>
<accession>A0A1F7FCS0</accession>
<comment type="caution">
    <text evidence="1">The sequence shown here is derived from an EMBL/GenBank/DDBJ whole genome shotgun (WGS) entry which is preliminary data.</text>
</comment>
<name>A0A1F7FCS0_UNCRA</name>
<dbReference type="Proteomes" id="UP000179243">
    <property type="component" value="Unassembled WGS sequence"/>
</dbReference>
<reference evidence="1 2" key="1">
    <citation type="journal article" date="2016" name="Nat. Commun.">
        <title>Thousands of microbial genomes shed light on interconnected biogeochemical processes in an aquifer system.</title>
        <authorList>
            <person name="Anantharaman K."/>
            <person name="Brown C.T."/>
            <person name="Hug L.A."/>
            <person name="Sharon I."/>
            <person name="Castelle C.J."/>
            <person name="Probst A.J."/>
            <person name="Thomas B.C."/>
            <person name="Singh A."/>
            <person name="Wilkins M.J."/>
            <person name="Karaoz U."/>
            <person name="Brodie E.L."/>
            <person name="Williams K.H."/>
            <person name="Hubbard S.S."/>
            <person name="Banfield J.F."/>
        </authorList>
    </citation>
    <scope>NUCLEOTIDE SEQUENCE [LARGE SCALE GENOMIC DNA]</scope>
</reference>
<dbReference type="AlphaFoldDB" id="A0A1F7FCS0"/>
<evidence type="ECO:0000313" key="2">
    <source>
        <dbReference type="Proteomes" id="UP000179243"/>
    </source>
</evidence>
<sequence length="100" mass="11685">MQNEKERTKLRIAKAQTCLYRAGAMLKGTVNKVVLGEKKKGEGKREAYLLTYKGERNKTRTVYIKKQRVADAKRMITNYQKAKRTLDQLVELNMKLFKMT</sequence>
<proteinExistence type="predicted"/>